<evidence type="ECO:0000313" key="3">
    <source>
        <dbReference type="EMBL" id="WQH16759.1"/>
    </source>
</evidence>
<reference evidence="3 4" key="1">
    <citation type="submission" date="2023-11" db="EMBL/GenBank/DDBJ databases">
        <title>MicrobeMod: A computational toolkit for identifying prokaryotic methylation and restriction-modification with nanopore sequencing.</title>
        <authorList>
            <person name="Crits-Christoph A."/>
            <person name="Kang S.C."/>
            <person name="Lee H."/>
            <person name="Ostrov N."/>
        </authorList>
    </citation>
    <scope>NUCLEOTIDE SEQUENCE [LARGE SCALE GENOMIC DNA]</scope>
    <source>
        <strain evidence="3 4">ATCC 49870</strain>
    </source>
</reference>
<dbReference type="InterPro" id="IPR006311">
    <property type="entry name" value="TAT_signal"/>
</dbReference>
<feature type="chain" id="PRO_5046527700" evidence="1">
    <location>
        <begin position="35"/>
        <end position="156"/>
    </location>
</feature>
<organism evidence="3 4">
    <name type="scientific">Guyparkeria halophila</name>
    <dbReference type="NCBI Taxonomy" id="47960"/>
    <lineage>
        <taxon>Bacteria</taxon>
        <taxon>Pseudomonadati</taxon>
        <taxon>Pseudomonadota</taxon>
        <taxon>Gammaproteobacteria</taxon>
        <taxon>Chromatiales</taxon>
        <taxon>Thioalkalibacteraceae</taxon>
        <taxon>Guyparkeria</taxon>
    </lineage>
</organism>
<dbReference type="Pfam" id="PF13501">
    <property type="entry name" value="SoxY"/>
    <property type="match status" value="1"/>
</dbReference>
<evidence type="ECO:0000256" key="1">
    <source>
        <dbReference type="SAM" id="SignalP"/>
    </source>
</evidence>
<dbReference type="EMBL" id="CP140153">
    <property type="protein sequence ID" value="WQH16759.1"/>
    <property type="molecule type" value="Genomic_DNA"/>
</dbReference>
<evidence type="ECO:0000313" key="4">
    <source>
        <dbReference type="Proteomes" id="UP001327459"/>
    </source>
</evidence>
<protein>
    <submittedName>
        <fullName evidence="3">Thiosulfate oxidation carrier protein SoxY</fullName>
    </submittedName>
</protein>
<dbReference type="Gene3D" id="2.60.40.2470">
    <property type="entry name" value="SoxY domain"/>
    <property type="match status" value="1"/>
</dbReference>
<evidence type="ECO:0000259" key="2">
    <source>
        <dbReference type="Pfam" id="PF13501"/>
    </source>
</evidence>
<feature type="domain" description="Ig-like SoxY" evidence="2">
    <location>
        <begin position="52"/>
        <end position="154"/>
    </location>
</feature>
<dbReference type="RefSeq" id="WP_322521748.1">
    <property type="nucleotide sequence ID" value="NZ_CP140153.1"/>
</dbReference>
<dbReference type="PIRSF" id="PIRSF010312">
    <property type="entry name" value="Sulphur_oxidation_SoxY"/>
    <property type="match status" value="1"/>
</dbReference>
<dbReference type="InterPro" id="IPR032711">
    <property type="entry name" value="SoxY"/>
</dbReference>
<dbReference type="NCBIfam" id="TIGR04488">
    <property type="entry name" value="SoxY_true_GGCGG"/>
    <property type="match status" value="1"/>
</dbReference>
<accession>A0ABZ0YZJ8</accession>
<feature type="signal peptide" evidence="1">
    <location>
        <begin position="1"/>
        <end position="34"/>
    </location>
</feature>
<dbReference type="InterPro" id="IPR016568">
    <property type="entry name" value="Sulphur_oxidation_SoxY"/>
</dbReference>
<sequence length="156" mass="15771">MQTKRRVFLKGSLAASAAGLAVGAGLLSPRAVLAADWPSAAFDSESMDNGLNELFGSSDAAESGDVSVKAPDIAENGAVVPVTVESSIADSDKVAIFVSKNPTPLVASFDLSGANPFVSTRIRMGETDDVTGVVHAGGKLYKASKEVKVTIGGCGG</sequence>
<keyword evidence="4" id="KW-1185">Reference proteome</keyword>
<gene>
    <name evidence="3" type="primary">soxY</name>
    <name evidence="3" type="ORF">SR882_02325</name>
</gene>
<dbReference type="Proteomes" id="UP001327459">
    <property type="component" value="Chromosome"/>
</dbReference>
<dbReference type="InterPro" id="IPR038162">
    <property type="entry name" value="SoxY_sf"/>
</dbReference>
<proteinExistence type="predicted"/>
<keyword evidence="1" id="KW-0732">Signal</keyword>
<dbReference type="PROSITE" id="PS51318">
    <property type="entry name" value="TAT"/>
    <property type="match status" value="1"/>
</dbReference>
<name>A0ABZ0YZJ8_9GAMM</name>